<feature type="domain" description="Metallo-beta-lactamase" evidence="6">
    <location>
        <begin position="94"/>
        <end position="297"/>
    </location>
</feature>
<dbReference type="InterPro" id="IPR051013">
    <property type="entry name" value="MBL_superfamily_lactonases"/>
</dbReference>
<feature type="chain" id="PRO_5012267591" evidence="5">
    <location>
        <begin position="33"/>
        <end position="327"/>
    </location>
</feature>
<organism evidence="7 8">
    <name type="scientific">Caenispirillum bisanense</name>
    <dbReference type="NCBI Taxonomy" id="414052"/>
    <lineage>
        <taxon>Bacteria</taxon>
        <taxon>Pseudomonadati</taxon>
        <taxon>Pseudomonadota</taxon>
        <taxon>Alphaproteobacteria</taxon>
        <taxon>Rhodospirillales</taxon>
        <taxon>Novispirillaceae</taxon>
        <taxon>Caenispirillum</taxon>
    </lineage>
</organism>
<dbReference type="EMBL" id="OCNJ01000001">
    <property type="protein sequence ID" value="SOD89164.1"/>
    <property type="molecule type" value="Genomic_DNA"/>
</dbReference>
<dbReference type="InterPro" id="IPR036866">
    <property type="entry name" value="RibonucZ/Hydroxyglut_hydro"/>
</dbReference>
<name>A0A286G2E8_9PROT</name>
<dbReference type="AlphaFoldDB" id="A0A286G2E8"/>
<dbReference type="Pfam" id="PF00753">
    <property type="entry name" value="Lactamase_B"/>
    <property type="match status" value="1"/>
</dbReference>
<evidence type="ECO:0000256" key="3">
    <source>
        <dbReference type="ARBA" id="ARBA00022801"/>
    </source>
</evidence>
<keyword evidence="4" id="KW-0862">Zinc</keyword>
<evidence type="ECO:0000313" key="7">
    <source>
        <dbReference type="EMBL" id="SOD89164.1"/>
    </source>
</evidence>
<dbReference type="PANTHER" id="PTHR42978">
    <property type="entry name" value="QUORUM-QUENCHING LACTONASE YTNP-RELATED-RELATED"/>
    <property type="match status" value="1"/>
</dbReference>
<dbReference type="InterPro" id="IPR001279">
    <property type="entry name" value="Metallo-B-lactamas"/>
</dbReference>
<evidence type="ECO:0000313" key="8">
    <source>
        <dbReference type="Proteomes" id="UP000219621"/>
    </source>
</evidence>
<evidence type="ECO:0000259" key="6">
    <source>
        <dbReference type="SMART" id="SM00849"/>
    </source>
</evidence>
<accession>A0A286G2E8</accession>
<feature type="signal peptide" evidence="5">
    <location>
        <begin position="1"/>
        <end position="32"/>
    </location>
</feature>
<dbReference type="OrthoDB" id="9773738at2"/>
<proteinExistence type="inferred from homology"/>
<dbReference type="InterPro" id="IPR006311">
    <property type="entry name" value="TAT_signal"/>
</dbReference>
<dbReference type="RefSeq" id="WP_097277053.1">
    <property type="nucleotide sequence ID" value="NZ_OCNJ01000001.1"/>
</dbReference>
<dbReference type="CDD" id="cd07720">
    <property type="entry name" value="OPHC2-like_MBL-fold"/>
    <property type="match status" value="1"/>
</dbReference>
<dbReference type="SMART" id="SM00849">
    <property type="entry name" value="Lactamase_B"/>
    <property type="match status" value="1"/>
</dbReference>
<dbReference type="PROSITE" id="PS51318">
    <property type="entry name" value="TAT"/>
    <property type="match status" value="1"/>
</dbReference>
<evidence type="ECO:0000256" key="4">
    <source>
        <dbReference type="ARBA" id="ARBA00022833"/>
    </source>
</evidence>
<gene>
    <name evidence="7" type="ORF">SAMN05421508_101134</name>
</gene>
<dbReference type="SUPFAM" id="SSF56281">
    <property type="entry name" value="Metallo-hydrolase/oxidoreductase"/>
    <property type="match status" value="1"/>
</dbReference>
<reference evidence="7 8" key="1">
    <citation type="submission" date="2017-09" db="EMBL/GenBank/DDBJ databases">
        <authorList>
            <person name="Ehlers B."/>
            <person name="Leendertz F.H."/>
        </authorList>
    </citation>
    <scope>NUCLEOTIDE SEQUENCE [LARGE SCALE GENOMIC DNA]</scope>
    <source>
        <strain evidence="7 8">USBA 140</strain>
    </source>
</reference>
<evidence type="ECO:0000256" key="1">
    <source>
        <dbReference type="ARBA" id="ARBA00007749"/>
    </source>
</evidence>
<protein>
    <submittedName>
        <fullName evidence="7">Glyoxylase, beta-lactamase superfamily II</fullName>
    </submittedName>
</protein>
<dbReference type="GO" id="GO:0046872">
    <property type="term" value="F:metal ion binding"/>
    <property type="evidence" value="ECO:0007669"/>
    <property type="project" value="UniProtKB-KW"/>
</dbReference>
<keyword evidence="8" id="KW-1185">Reference proteome</keyword>
<keyword evidence="3" id="KW-0378">Hydrolase</keyword>
<dbReference type="Gene3D" id="3.60.15.10">
    <property type="entry name" value="Ribonuclease Z/Hydroxyacylglutathione hydrolase-like"/>
    <property type="match status" value="1"/>
</dbReference>
<evidence type="ECO:0000256" key="2">
    <source>
        <dbReference type="ARBA" id="ARBA00022723"/>
    </source>
</evidence>
<keyword evidence="2" id="KW-0479">Metal-binding</keyword>
<comment type="similarity">
    <text evidence="1">Belongs to the metallo-beta-lactamase superfamily.</text>
</comment>
<dbReference type="Proteomes" id="UP000219621">
    <property type="component" value="Unassembled WGS sequence"/>
</dbReference>
<evidence type="ECO:0000256" key="5">
    <source>
        <dbReference type="SAM" id="SignalP"/>
    </source>
</evidence>
<dbReference type="PANTHER" id="PTHR42978:SF6">
    <property type="entry name" value="QUORUM-QUENCHING LACTONASE YTNP-RELATED"/>
    <property type="match status" value="1"/>
</dbReference>
<keyword evidence="5" id="KW-0732">Signal</keyword>
<sequence>MPGVARLSRRAFLASAAACALAPLVLPRGLRAAQPPAGTQVPAVYRTTVGGMEVTALSDGWFDLSTELFPGADPAAVKAFQEGAFLPGGPLRTSLNTYAVNTGERLILIDAGAGGVFGPTAGMLPKHMAAAGLDPAKVDLVVLTHMHPDHIGGVATAEGKPLFPNAELVVHEAEWAYWHDDAARAAVPDDVKAWFDGIRQAAALYPKVRKVADGAEVVPGLTAVALPGHTPGHTGYRLTSEGETLLVWGDVVHAPVLQFARPEWSIAFDVDADRARTTREAILAEVADGRTLVAGMHLDFPGLGHVARGGEGGAAYTFVPVKWEHAL</sequence>
<dbReference type="GO" id="GO:0016787">
    <property type="term" value="F:hydrolase activity"/>
    <property type="evidence" value="ECO:0007669"/>
    <property type="project" value="UniProtKB-KW"/>
</dbReference>